<dbReference type="NCBIfam" id="TIGR00436">
    <property type="entry name" value="era"/>
    <property type="match status" value="1"/>
</dbReference>
<reference evidence="11 12" key="1">
    <citation type="journal article" date="2010" name="DNA Res.">
        <title>Bacterial lifestyle in a deep-sea hydrothermal vent chimney revealed by the genome sequence of the thermophilic bacterium Deferribacter desulfuricans SSM1.</title>
        <authorList>
            <person name="Takaki Y."/>
            <person name="Shimamura S."/>
            <person name="Nakagawa S."/>
            <person name="Fukuhara Y."/>
            <person name="Horikawa H."/>
            <person name="Ankai A."/>
            <person name="Harada T."/>
            <person name="Hosoyama A."/>
            <person name="Oguchi A."/>
            <person name="Fukui S."/>
            <person name="Fujita N."/>
            <person name="Takami H."/>
            <person name="Takai K."/>
        </authorList>
    </citation>
    <scope>NUCLEOTIDE SEQUENCE [LARGE SCALE GENOMIC DNA]</scope>
    <source>
        <strain evidence="12">DSM 14783 / JCM 11476 / NBRC 101012 / SSM1</strain>
    </source>
</reference>
<evidence type="ECO:0000313" key="11">
    <source>
        <dbReference type="EMBL" id="BAI80551.1"/>
    </source>
</evidence>
<dbReference type="GO" id="GO:0005525">
    <property type="term" value="F:GTP binding"/>
    <property type="evidence" value="ECO:0007669"/>
    <property type="project" value="UniProtKB-UniRule"/>
</dbReference>
<dbReference type="InterPro" id="IPR015946">
    <property type="entry name" value="KH_dom-like_a/b"/>
</dbReference>
<gene>
    <name evidence="6 11" type="primary">era</name>
    <name evidence="11" type="ordered locus">DEFDS_1082</name>
</gene>
<protein>
    <recommendedName>
        <fullName evidence="2 6">GTPase Era</fullName>
    </recommendedName>
</protein>
<keyword evidence="6" id="KW-0963">Cytoplasm</keyword>
<comment type="similarity">
    <text evidence="1 6 7 8">Belongs to the TRAFAC class TrmE-Era-EngA-EngB-Septin-like GTPase superfamily. Era GTPase family.</text>
</comment>
<sequence>MSKNKFKSGFVSIIGRPNVGKSTLLNRLLGEKVSIISNKPNTTRTNIQGIKTGEDYQIIFIDTPGIHNAKDKINRLMVQNALDSLDMVDIVYLMVEPDEFIGKEMNFILNVLKKYNGVKYLLINKVDKSTKTRALNIANKIFEYLDFKYVLPISALKGINIDKLISLTVEDLPEGEKIFDEDYITNIPEKLLIAEFVREQVFKILKDEVPYDTVVECELVEDRGDDLLYAACSIILSRESQKSIVIGKQGRTIKEIGRKSRENLEKFFGVKVFLDLWVKVVNNWQDKDEYLKIQGIL</sequence>
<dbReference type="GO" id="GO:0005886">
    <property type="term" value="C:plasma membrane"/>
    <property type="evidence" value="ECO:0007669"/>
    <property type="project" value="UniProtKB-SubCell"/>
</dbReference>
<dbReference type="GO" id="GO:0003924">
    <property type="term" value="F:GTPase activity"/>
    <property type="evidence" value="ECO:0007669"/>
    <property type="project" value="UniProtKB-UniRule"/>
</dbReference>
<dbReference type="Gene3D" id="3.40.50.300">
    <property type="entry name" value="P-loop containing nucleotide triphosphate hydrolases"/>
    <property type="match status" value="1"/>
</dbReference>
<dbReference type="InterPro" id="IPR027417">
    <property type="entry name" value="P-loop_NTPase"/>
</dbReference>
<dbReference type="Proteomes" id="UP000001520">
    <property type="component" value="Chromosome"/>
</dbReference>
<dbReference type="GO" id="GO:0000028">
    <property type="term" value="P:ribosomal small subunit assembly"/>
    <property type="evidence" value="ECO:0007669"/>
    <property type="project" value="TreeGrafter"/>
</dbReference>
<dbReference type="SUPFAM" id="SSF54814">
    <property type="entry name" value="Prokaryotic type KH domain (KH-domain type II)"/>
    <property type="match status" value="1"/>
</dbReference>
<evidence type="ECO:0000256" key="8">
    <source>
        <dbReference type="RuleBase" id="RU003761"/>
    </source>
</evidence>
<dbReference type="AlphaFoldDB" id="D3PD78"/>
<feature type="region of interest" description="G3" evidence="7">
    <location>
        <begin position="62"/>
        <end position="65"/>
    </location>
</feature>
<evidence type="ECO:0000256" key="1">
    <source>
        <dbReference type="ARBA" id="ARBA00007921"/>
    </source>
</evidence>
<dbReference type="InterPro" id="IPR030388">
    <property type="entry name" value="G_ERA_dom"/>
</dbReference>
<keyword evidence="4 6" id="KW-0694">RNA-binding</keyword>
<dbReference type="InterPro" id="IPR005662">
    <property type="entry name" value="GTPase_Era-like"/>
</dbReference>
<dbReference type="KEGG" id="ddf:DEFDS_1082"/>
<dbReference type="eggNOG" id="COG1159">
    <property type="taxonomic scope" value="Bacteria"/>
</dbReference>
<dbReference type="Pfam" id="PF07650">
    <property type="entry name" value="KH_2"/>
    <property type="match status" value="1"/>
</dbReference>
<feature type="region of interest" description="G5" evidence="7">
    <location>
        <begin position="153"/>
        <end position="155"/>
    </location>
</feature>
<evidence type="ECO:0000256" key="7">
    <source>
        <dbReference type="PROSITE-ProRule" id="PRU01050"/>
    </source>
</evidence>
<evidence type="ECO:0000256" key="2">
    <source>
        <dbReference type="ARBA" id="ARBA00020484"/>
    </source>
</evidence>
<dbReference type="HAMAP" id="MF_00367">
    <property type="entry name" value="GTPase_Era"/>
    <property type="match status" value="1"/>
</dbReference>
<feature type="domain" description="Era-type G" evidence="10">
    <location>
        <begin position="7"/>
        <end position="174"/>
    </location>
</feature>
<dbReference type="PANTHER" id="PTHR42698:SF1">
    <property type="entry name" value="GTPASE ERA, MITOCHONDRIAL"/>
    <property type="match status" value="1"/>
</dbReference>
<evidence type="ECO:0000259" key="9">
    <source>
        <dbReference type="PROSITE" id="PS50823"/>
    </source>
</evidence>
<evidence type="ECO:0000256" key="6">
    <source>
        <dbReference type="HAMAP-Rule" id="MF_00367"/>
    </source>
</evidence>
<dbReference type="GO" id="GO:0005829">
    <property type="term" value="C:cytosol"/>
    <property type="evidence" value="ECO:0007669"/>
    <property type="project" value="TreeGrafter"/>
</dbReference>
<dbReference type="RefSeq" id="WP_013007798.1">
    <property type="nucleotide sequence ID" value="NC_013939.1"/>
</dbReference>
<organism evidence="11 12">
    <name type="scientific">Deferribacter desulfuricans (strain DSM 14783 / JCM 11476 / NBRC 101012 / SSM1)</name>
    <dbReference type="NCBI Taxonomy" id="639282"/>
    <lineage>
        <taxon>Bacteria</taxon>
        <taxon>Pseudomonadati</taxon>
        <taxon>Deferribacterota</taxon>
        <taxon>Deferribacteres</taxon>
        <taxon>Deferribacterales</taxon>
        <taxon>Deferribacteraceae</taxon>
        <taxon>Deferribacter</taxon>
    </lineage>
</organism>
<feature type="region of interest" description="G4" evidence="7">
    <location>
        <begin position="124"/>
        <end position="127"/>
    </location>
</feature>
<comment type="subunit">
    <text evidence="6">Monomer.</text>
</comment>
<keyword evidence="6" id="KW-0699">rRNA-binding</keyword>
<dbReference type="OrthoDB" id="9805918at2"/>
<dbReference type="CDD" id="cd22534">
    <property type="entry name" value="KH-II_Era"/>
    <property type="match status" value="1"/>
</dbReference>
<dbReference type="HOGENOM" id="CLU_038009_1_0_0"/>
<dbReference type="InterPro" id="IPR006073">
    <property type="entry name" value="GTP-bd"/>
</dbReference>
<dbReference type="SUPFAM" id="SSF52540">
    <property type="entry name" value="P-loop containing nucleoside triphosphate hydrolases"/>
    <property type="match status" value="1"/>
</dbReference>
<dbReference type="NCBIfam" id="TIGR00231">
    <property type="entry name" value="small_GTP"/>
    <property type="match status" value="1"/>
</dbReference>
<dbReference type="CDD" id="cd04163">
    <property type="entry name" value="Era"/>
    <property type="match status" value="1"/>
</dbReference>
<proteinExistence type="inferred from homology"/>
<dbReference type="GO" id="GO:0043024">
    <property type="term" value="F:ribosomal small subunit binding"/>
    <property type="evidence" value="ECO:0007669"/>
    <property type="project" value="TreeGrafter"/>
</dbReference>
<dbReference type="InterPro" id="IPR005225">
    <property type="entry name" value="Small_GTP-bd"/>
</dbReference>
<dbReference type="Gene3D" id="3.30.300.20">
    <property type="match status" value="1"/>
</dbReference>
<comment type="function">
    <text evidence="6">An essential GTPase that binds both GDP and GTP, with rapid nucleotide exchange. Plays a role in 16S rRNA processing and 30S ribosomal subunit biogenesis and possibly also in cell cycle regulation and energy metabolism.</text>
</comment>
<keyword evidence="6" id="KW-0472">Membrane</keyword>
<feature type="domain" description="KH type-2" evidence="9">
    <location>
        <begin position="197"/>
        <end position="282"/>
    </location>
</feature>
<keyword evidence="6" id="KW-0997">Cell inner membrane</keyword>
<feature type="binding site" evidence="6">
    <location>
        <begin position="124"/>
        <end position="127"/>
    </location>
    <ligand>
        <name>GTP</name>
        <dbReference type="ChEBI" id="CHEBI:37565"/>
    </ligand>
</feature>
<dbReference type="InterPro" id="IPR004044">
    <property type="entry name" value="KH_dom_type_2"/>
</dbReference>
<evidence type="ECO:0000256" key="5">
    <source>
        <dbReference type="ARBA" id="ARBA00023134"/>
    </source>
</evidence>
<dbReference type="InterPro" id="IPR009019">
    <property type="entry name" value="KH_sf_prok-type"/>
</dbReference>
<dbReference type="NCBIfam" id="NF000908">
    <property type="entry name" value="PRK00089.1"/>
    <property type="match status" value="1"/>
</dbReference>
<feature type="region of interest" description="G1" evidence="7">
    <location>
        <begin position="15"/>
        <end position="22"/>
    </location>
</feature>
<evidence type="ECO:0000256" key="4">
    <source>
        <dbReference type="ARBA" id="ARBA00022884"/>
    </source>
</evidence>
<keyword evidence="6" id="KW-0690">Ribosome biogenesis</keyword>
<dbReference type="GO" id="GO:0070181">
    <property type="term" value="F:small ribosomal subunit rRNA binding"/>
    <property type="evidence" value="ECO:0007669"/>
    <property type="project" value="UniProtKB-UniRule"/>
</dbReference>
<feature type="binding site" evidence="6">
    <location>
        <begin position="62"/>
        <end position="66"/>
    </location>
    <ligand>
        <name>GTP</name>
        <dbReference type="ChEBI" id="CHEBI:37565"/>
    </ligand>
</feature>
<dbReference type="EMBL" id="AP011529">
    <property type="protein sequence ID" value="BAI80551.1"/>
    <property type="molecule type" value="Genomic_DNA"/>
</dbReference>
<feature type="region of interest" description="G2" evidence="7">
    <location>
        <begin position="41"/>
        <end position="45"/>
    </location>
</feature>
<comment type="subcellular location">
    <subcellularLocation>
        <location evidence="6">Cytoplasm</location>
    </subcellularLocation>
    <subcellularLocation>
        <location evidence="6">Cell inner membrane</location>
        <topology evidence="6">Peripheral membrane protein</topology>
    </subcellularLocation>
</comment>
<name>D3PD78_DEFDS</name>
<keyword evidence="5 6" id="KW-0342">GTP-binding</keyword>
<dbReference type="PROSITE" id="PS50823">
    <property type="entry name" value="KH_TYPE_2"/>
    <property type="match status" value="1"/>
</dbReference>
<dbReference type="Pfam" id="PF01926">
    <property type="entry name" value="MMR_HSR1"/>
    <property type="match status" value="1"/>
</dbReference>
<evidence type="ECO:0000256" key="3">
    <source>
        <dbReference type="ARBA" id="ARBA00022741"/>
    </source>
</evidence>
<dbReference type="STRING" id="639282.DEFDS_1082"/>
<evidence type="ECO:0000313" key="12">
    <source>
        <dbReference type="Proteomes" id="UP000001520"/>
    </source>
</evidence>
<accession>D3PD78</accession>
<keyword evidence="3 6" id="KW-0547">Nucleotide-binding</keyword>
<feature type="binding site" evidence="6">
    <location>
        <begin position="15"/>
        <end position="22"/>
    </location>
    <ligand>
        <name>GTP</name>
        <dbReference type="ChEBI" id="CHEBI:37565"/>
    </ligand>
</feature>
<keyword evidence="6" id="KW-1003">Cell membrane</keyword>
<dbReference type="PROSITE" id="PS51713">
    <property type="entry name" value="G_ERA"/>
    <property type="match status" value="1"/>
</dbReference>
<keyword evidence="12" id="KW-1185">Reference proteome</keyword>
<evidence type="ECO:0000259" key="10">
    <source>
        <dbReference type="PROSITE" id="PS51713"/>
    </source>
</evidence>
<dbReference type="PANTHER" id="PTHR42698">
    <property type="entry name" value="GTPASE ERA"/>
    <property type="match status" value="1"/>
</dbReference>